<dbReference type="InterPro" id="IPR000422">
    <property type="entry name" value="DHBP_synthase_RibB"/>
</dbReference>
<dbReference type="FunFam" id="3.90.870.10:FF:000002">
    <property type="entry name" value="3,4-dihydroxy-2-butanone 4-phosphate synthase"/>
    <property type="match status" value="1"/>
</dbReference>
<accession>A0A6A6H7I1</accession>
<keyword evidence="14" id="KW-1185">Reference proteome</keyword>
<dbReference type="PANTHER" id="PTHR21327">
    <property type="entry name" value="GTP CYCLOHYDROLASE II-RELATED"/>
    <property type="match status" value="1"/>
</dbReference>
<dbReference type="SUPFAM" id="SSF55821">
    <property type="entry name" value="YrdC/RibB"/>
    <property type="match status" value="1"/>
</dbReference>
<comment type="function">
    <text evidence="12">Catalyzes the conversion of D-ribulose 5-phosphate to formate and 3,4-dihydroxy-2-butanone 4-phosphate.</text>
</comment>
<evidence type="ECO:0000256" key="3">
    <source>
        <dbReference type="ARBA" id="ARBA00012153"/>
    </source>
</evidence>
<evidence type="ECO:0000256" key="5">
    <source>
        <dbReference type="ARBA" id="ARBA00022619"/>
    </source>
</evidence>
<dbReference type="GO" id="GO:0046872">
    <property type="term" value="F:metal ion binding"/>
    <property type="evidence" value="ECO:0007669"/>
    <property type="project" value="UniProtKB-KW"/>
</dbReference>
<dbReference type="Gene3D" id="3.90.870.10">
    <property type="entry name" value="DHBP synthase"/>
    <property type="match status" value="1"/>
</dbReference>
<reference evidence="13" key="1">
    <citation type="journal article" date="2020" name="Stud. Mycol.">
        <title>101 Dothideomycetes genomes: a test case for predicting lifestyles and emergence of pathogens.</title>
        <authorList>
            <person name="Haridas S."/>
            <person name="Albert R."/>
            <person name="Binder M."/>
            <person name="Bloem J."/>
            <person name="Labutti K."/>
            <person name="Salamov A."/>
            <person name="Andreopoulos B."/>
            <person name="Baker S."/>
            <person name="Barry K."/>
            <person name="Bills G."/>
            <person name="Bluhm B."/>
            <person name="Cannon C."/>
            <person name="Castanera R."/>
            <person name="Culley D."/>
            <person name="Daum C."/>
            <person name="Ezra D."/>
            <person name="Gonzalez J."/>
            <person name="Henrissat B."/>
            <person name="Kuo A."/>
            <person name="Liang C."/>
            <person name="Lipzen A."/>
            <person name="Lutzoni F."/>
            <person name="Magnuson J."/>
            <person name="Mondo S."/>
            <person name="Nolan M."/>
            <person name="Ohm R."/>
            <person name="Pangilinan J."/>
            <person name="Park H.-J."/>
            <person name="Ramirez L."/>
            <person name="Alfaro M."/>
            <person name="Sun H."/>
            <person name="Tritt A."/>
            <person name="Yoshinaga Y."/>
            <person name="Zwiers L.-H."/>
            <person name="Turgeon B."/>
            <person name="Goodwin S."/>
            <person name="Spatafora J."/>
            <person name="Crous P."/>
            <person name="Grigoriev I."/>
        </authorList>
    </citation>
    <scope>NUCLEOTIDE SEQUENCE</scope>
    <source>
        <strain evidence="13">Tuck. ex Michener</strain>
    </source>
</reference>
<comment type="cofactor">
    <cofactor evidence="12">
        <name>Mg(2+)</name>
        <dbReference type="ChEBI" id="CHEBI:18420"/>
    </cofactor>
    <cofactor evidence="12">
        <name>Mn(2+)</name>
        <dbReference type="ChEBI" id="CHEBI:29035"/>
    </cofactor>
    <text evidence="12">Binds 2 divalent metal cations per subunit. Magnesium or manganese.</text>
</comment>
<name>A0A6A6H7I1_VIRVR</name>
<evidence type="ECO:0000256" key="1">
    <source>
        <dbReference type="ARBA" id="ARBA00004904"/>
    </source>
</evidence>
<keyword evidence="5 12" id="KW-0686">Riboflavin biosynthesis</keyword>
<keyword evidence="8" id="KW-0318">Glutathionylation</keyword>
<comment type="pathway">
    <text evidence="1 12">Cofactor biosynthesis; riboflavin biosynthesis; 2-hydroxy-3-oxobutyl phosphate from D-ribulose 5-phosphate: step 1/1.</text>
</comment>
<evidence type="ECO:0000256" key="2">
    <source>
        <dbReference type="ARBA" id="ARBA00011738"/>
    </source>
</evidence>
<dbReference type="NCBIfam" id="TIGR00506">
    <property type="entry name" value="ribB"/>
    <property type="match status" value="1"/>
</dbReference>
<dbReference type="GO" id="GO:0008686">
    <property type="term" value="F:3,4-dihydroxy-2-butanone-4-phosphate synthase activity"/>
    <property type="evidence" value="ECO:0007669"/>
    <property type="project" value="UniProtKB-EC"/>
</dbReference>
<comment type="catalytic activity">
    <reaction evidence="12">
        <text>D-ribulose 5-phosphate = (2S)-2-hydroxy-3-oxobutyl phosphate + formate + H(+)</text>
        <dbReference type="Rhea" id="RHEA:18457"/>
        <dbReference type="ChEBI" id="CHEBI:15378"/>
        <dbReference type="ChEBI" id="CHEBI:15740"/>
        <dbReference type="ChEBI" id="CHEBI:58121"/>
        <dbReference type="ChEBI" id="CHEBI:58830"/>
        <dbReference type="EC" id="4.1.99.12"/>
    </reaction>
</comment>
<proteinExistence type="inferred from homology"/>
<dbReference type="PANTHER" id="PTHR21327:SF18">
    <property type="entry name" value="3,4-DIHYDROXY-2-BUTANONE 4-PHOSPHATE SYNTHASE"/>
    <property type="match status" value="1"/>
</dbReference>
<evidence type="ECO:0000256" key="11">
    <source>
        <dbReference type="ARBA" id="ARBA00060730"/>
    </source>
</evidence>
<dbReference type="AlphaFoldDB" id="A0A6A6H7I1"/>
<dbReference type="Pfam" id="PF00926">
    <property type="entry name" value="DHBP_synthase"/>
    <property type="match status" value="1"/>
</dbReference>
<dbReference type="UniPathway" id="UPA00275">
    <property type="reaction ID" value="UER00399"/>
</dbReference>
<protein>
    <recommendedName>
        <fullName evidence="4 12">3,4-dihydroxy-2-butanone 4-phosphate synthase</fullName>
        <shortName evidence="12">DHBP synthase</shortName>
        <ecNumber evidence="3 12">4.1.99.12</ecNumber>
    </recommendedName>
</protein>
<dbReference type="OrthoDB" id="60371at2759"/>
<dbReference type="Proteomes" id="UP000800092">
    <property type="component" value="Unassembled WGS sequence"/>
</dbReference>
<dbReference type="GO" id="GO:0009231">
    <property type="term" value="P:riboflavin biosynthetic process"/>
    <property type="evidence" value="ECO:0007669"/>
    <property type="project" value="UniProtKB-UniPathway"/>
</dbReference>
<dbReference type="EC" id="4.1.99.12" evidence="3 12"/>
<evidence type="ECO:0000256" key="8">
    <source>
        <dbReference type="ARBA" id="ARBA00023206"/>
    </source>
</evidence>
<evidence type="ECO:0000256" key="9">
    <source>
        <dbReference type="ARBA" id="ARBA00023211"/>
    </source>
</evidence>
<evidence type="ECO:0000256" key="7">
    <source>
        <dbReference type="ARBA" id="ARBA00022842"/>
    </source>
</evidence>
<evidence type="ECO:0000256" key="6">
    <source>
        <dbReference type="ARBA" id="ARBA00022723"/>
    </source>
</evidence>
<sequence length="248" mass="27007">MHSHKLVPDDQVNGLHDLAQKHKFDTIEDTIASFASGNFVIVLDSPSRENEGDLIIAASALTPAKAGFLIRHTSGYLCAPLPASRCDALGLPPMVEAHANADPNRTAYTLTVDAVHPDVTTGISAHDRSLTCRMLADPTSTPDSFRRPGHVVPLRAREGGVRERQGHTEAAVELCRLARVEQAAVICEMVRDGEEVEGRAERDGAGMMRRDECLAFGERWGLRVCTIEDLVRYVEEKEGKLEIVGGTC</sequence>
<evidence type="ECO:0000313" key="14">
    <source>
        <dbReference type="Proteomes" id="UP000800092"/>
    </source>
</evidence>
<gene>
    <name evidence="13" type="ORF">EV356DRAFT_502886</name>
</gene>
<dbReference type="InterPro" id="IPR017945">
    <property type="entry name" value="DHBP_synth_RibB-like_a/b_dom"/>
</dbReference>
<keyword evidence="7 12" id="KW-0460">Magnesium</keyword>
<keyword evidence="9 12" id="KW-0464">Manganese</keyword>
<organism evidence="13 14">
    <name type="scientific">Viridothelium virens</name>
    <name type="common">Speckled blister lichen</name>
    <name type="synonym">Trypethelium virens</name>
    <dbReference type="NCBI Taxonomy" id="1048519"/>
    <lineage>
        <taxon>Eukaryota</taxon>
        <taxon>Fungi</taxon>
        <taxon>Dikarya</taxon>
        <taxon>Ascomycota</taxon>
        <taxon>Pezizomycotina</taxon>
        <taxon>Dothideomycetes</taxon>
        <taxon>Dothideomycetes incertae sedis</taxon>
        <taxon>Trypetheliales</taxon>
        <taxon>Trypetheliaceae</taxon>
        <taxon>Viridothelium</taxon>
    </lineage>
</organism>
<comment type="subunit">
    <text evidence="2 12">Homodimer.</text>
</comment>
<dbReference type="GO" id="GO:0005829">
    <property type="term" value="C:cytosol"/>
    <property type="evidence" value="ECO:0007669"/>
    <property type="project" value="TreeGrafter"/>
</dbReference>
<evidence type="ECO:0000256" key="12">
    <source>
        <dbReference type="RuleBase" id="RU003843"/>
    </source>
</evidence>
<keyword evidence="6 12" id="KW-0479">Metal-binding</keyword>
<keyword evidence="10 12" id="KW-0456">Lyase</keyword>
<evidence type="ECO:0000313" key="13">
    <source>
        <dbReference type="EMBL" id="KAF2233952.1"/>
    </source>
</evidence>
<evidence type="ECO:0000256" key="4">
    <source>
        <dbReference type="ARBA" id="ARBA00018836"/>
    </source>
</evidence>
<evidence type="ECO:0000256" key="10">
    <source>
        <dbReference type="ARBA" id="ARBA00023239"/>
    </source>
</evidence>
<comment type="similarity">
    <text evidence="11 12">Belongs to the DHBP synthase family.</text>
</comment>
<dbReference type="EMBL" id="ML991802">
    <property type="protein sequence ID" value="KAF2233952.1"/>
    <property type="molecule type" value="Genomic_DNA"/>
</dbReference>
<dbReference type="GO" id="GO:0005758">
    <property type="term" value="C:mitochondrial intermembrane space"/>
    <property type="evidence" value="ECO:0007669"/>
    <property type="project" value="TreeGrafter"/>
</dbReference>